<dbReference type="PANTHER" id="PTHR24100">
    <property type="entry name" value="BUTYROPHILIN"/>
    <property type="match status" value="1"/>
</dbReference>
<dbReference type="Proteomes" id="UP000265140">
    <property type="component" value="Chromosome 5"/>
</dbReference>
<keyword evidence="8" id="KW-0325">Glycoprotein</keyword>
<evidence type="ECO:0000313" key="15">
    <source>
        <dbReference type="Proteomes" id="UP000265140"/>
    </source>
</evidence>
<dbReference type="FunFam" id="2.60.120.920:FF:000004">
    <property type="entry name" value="Butyrophilin subfamily 1 member A1"/>
    <property type="match status" value="1"/>
</dbReference>
<dbReference type="Gene3D" id="2.60.40.10">
    <property type="entry name" value="Immunoglobulins"/>
    <property type="match status" value="2"/>
</dbReference>
<dbReference type="InterPro" id="IPR003877">
    <property type="entry name" value="SPRY_dom"/>
</dbReference>
<dbReference type="InterPro" id="IPR043136">
    <property type="entry name" value="B30.2/SPRY_sf"/>
</dbReference>
<evidence type="ECO:0008006" key="16">
    <source>
        <dbReference type="Google" id="ProtNLM"/>
    </source>
</evidence>
<dbReference type="Pfam" id="PF13765">
    <property type="entry name" value="PRY"/>
    <property type="match status" value="1"/>
</dbReference>
<dbReference type="PROSITE" id="PS50835">
    <property type="entry name" value="IG_LIKE"/>
    <property type="match status" value="2"/>
</dbReference>
<evidence type="ECO:0000256" key="2">
    <source>
        <dbReference type="ARBA" id="ARBA00007591"/>
    </source>
</evidence>
<keyword evidence="5 11" id="KW-1133">Transmembrane helix</keyword>
<evidence type="ECO:0000256" key="6">
    <source>
        <dbReference type="ARBA" id="ARBA00023136"/>
    </source>
</evidence>
<dbReference type="InterPro" id="IPR013783">
    <property type="entry name" value="Ig-like_fold"/>
</dbReference>
<evidence type="ECO:0000259" key="12">
    <source>
        <dbReference type="PROSITE" id="PS50188"/>
    </source>
</evidence>
<keyword evidence="6 11" id="KW-0472">Membrane</keyword>
<dbReference type="GO" id="GO:0050863">
    <property type="term" value="P:regulation of T cell activation"/>
    <property type="evidence" value="ECO:0007669"/>
    <property type="project" value="UniProtKB-ARBA"/>
</dbReference>
<evidence type="ECO:0000256" key="9">
    <source>
        <dbReference type="ARBA" id="ARBA00023319"/>
    </source>
</evidence>
<dbReference type="Ensembl" id="ENSELUT00000104647.1">
    <property type="protein sequence ID" value="ENSELUP00000086787.1"/>
    <property type="gene ID" value="ENSELUG00000042095.1"/>
</dbReference>
<dbReference type="Gene3D" id="2.60.120.920">
    <property type="match status" value="1"/>
</dbReference>
<dbReference type="InterPro" id="IPR003879">
    <property type="entry name" value="Butyrophylin_SPRY"/>
</dbReference>
<dbReference type="SUPFAM" id="SSF48726">
    <property type="entry name" value="Immunoglobulin"/>
    <property type="match status" value="2"/>
</dbReference>
<dbReference type="AlphaFoldDB" id="A0AAY5KK43"/>
<evidence type="ECO:0000256" key="7">
    <source>
        <dbReference type="ARBA" id="ARBA00023157"/>
    </source>
</evidence>
<comment type="similarity">
    <text evidence="2">Belongs to the immunoglobulin superfamily. BTN/MOG family.</text>
</comment>
<dbReference type="InterPro" id="IPR036179">
    <property type="entry name" value="Ig-like_dom_sf"/>
</dbReference>
<dbReference type="InterPro" id="IPR007110">
    <property type="entry name" value="Ig-like_dom"/>
</dbReference>
<comment type="subcellular location">
    <subcellularLocation>
        <location evidence="1">Membrane</location>
        <topology evidence="1">Single-pass type I membrane protein</topology>
    </subcellularLocation>
</comment>
<reference evidence="14" key="2">
    <citation type="submission" date="2025-08" db="UniProtKB">
        <authorList>
            <consortium name="Ensembl"/>
        </authorList>
    </citation>
    <scope>IDENTIFICATION</scope>
</reference>
<dbReference type="GO" id="GO:1903037">
    <property type="term" value="P:regulation of leukocyte cell-cell adhesion"/>
    <property type="evidence" value="ECO:0007669"/>
    <property type="project" value="UniProtKB-ARBA"/>
</dbReference>
<feature type="transmembrane region" description="Helical" evidence="11">
    <location>
        <begin position="279"/>
        <end position="304"/>
    </location>
</feature>
<accession>A0AAY5KK43</accession>
<keyword evidence="9" id="KW-0393">Immunoglobulin domain</keyword>
<evidence type="ECO:0000259" key="13">
    <source>
        <dbReference type="PROSITE" id="PS50835"/>
    </source>
</evidence>
<feature type="domain" description="B30.2/SPRY" evidence="12">
    <location>
        <begin position="328"/>
        <end position="522"/>
    </location>
</feature>
<dbReference type="InterPro" id="IPR006574">
    <property type="entry name" value="PRY"/>
</dbReference>
<keyword evidence="4" id="KW-0732">Signal</keyword>
<reference evidence="14" key="3">
    <citation type="submission" date="2025-09" db="UniProtKB">
        <authorList>
            <consortium name="Ensembl"/>
        </authorList>
    </citation>
    <scope>IDENTIFICATION</scope>
</reference>
<dbReference type="InterPro" id="IPR013320">
    <property type="entry name" value="ConA-like_dom_sf"/>
</dbReference>
<comment type="similarity">
    <text evidence="10">Belongs to the SKINT family.</text>
</comment>
<dbReference type="PROSITE" id="PS50188">
    <property type="entry name" value="B302_SPRY"/>
    <property type="match status" value="1"/>
</dbReference>
<dbReference type="GeneTree" id="ENSGT01050000244843"/>
<evidence type="ECO:0000256" key="10">
    <source>
        <dbReference type="ARBA" id="ARBA00038221"/>
    </source>
</evidence>
<proteinExistence type="inferred from homology"/>
<dbReference type="GO" id="GO:0005102">
    <property type="term" value="F:signaling receptor binding"/>
    <property type="evidence" value="ECO:0007669"/>
    <property type="project" value="TreeGrafter"/>
</dbReference>
<dbReference type="GO" id="GO:0001817">
    <property type="term" value="P:regulation of cytokine production"/>
    <property type="evidence" value="ECO:0007669"/>
    <property type="project" value="TreeGrafter"/>
</dbReference>
<evidence type="ECO:0000256" key="3">
    <source>
        <dbReference type="ARBA" id="ARBA00022692"/>
    </source>
</evidence>
<dbReference type="FunFam" id="2.60.40.10:FF:000142">
    <property type="entry name" value="V-set domain-containing T-cell activation inhibitor 1"/>
    <property type="match status" value="1"/>
</dbReference>
<dbReference type="GO" id="GO:0009897">
    <property type="term" value="C:external side of plasma membrane"/>
    <property type="evidence" value="ECO:0007669"/>
    <property type="project" value="TreeGrafter"/>
</dbReference>
<dbReference type="Pfam" id="PF22705">
    <property type="entry name" value="C2-set_3"/>
    <property type="match status" value="1"/>
</dbReference>
<dbReference type="PANTHER" id="PTHR24100:SF130">
    <property type="entry name" value="BUTYROPHILIN-LIKE PROTEIN 9"/>
    <property type="match status" value="1"/>
</dbReference>
<evidence type="ECO:0000256" key="5">
    <source>
        <dbReference type="ARBA" id="ARBA00022989"/>
    </source>
</evidence>
<sequence length="526" mass="59639">MVTGPDSLYVTLLILLYSLTSMSVSLLGKLSPSGIMVTGPDHLYVTLLILLHGLTSESVKFEVLGPLEPIFAVAGDNIILPCYLKPNISVEDMTVDWLNLDFIDDRVYRYQNGKIIQEDQIPSYRGRTSLFKEELWRGNTSLKLTRVQGTDEGRYKCFIKSKDWYDDVSLRVLVKAVGSRPVVSIEGHREGGMGLVCQSEGWHPEPDLVWLDIKGVSLSAGPPETHRDLKGFYTVKQHVIVQETDTNLFTCRVQQRRINEELETEVHIPSELFDHTTSWVRSFIVSLSIGVIIVIVLALAVCCIHKKKGMKIHNLEQQLDVIIGELQQQQGYLMKKDFDDIRRHAVDVTLDPDTAHPYLILTEDCTHVCHGDTKLNFPDNPERFDSSGCVLGKEGFSSGRFYYEVQVKEKNWWTLGVARESVNRKGAIKVRPEYGYWTMRLRDGVYEALTDPSITLSLREKPQKVGVFVNYEKGQVSFFNVEARCHIYSFIGCTFNKKLYPFFCPGLNYGVKNATPLAICPVDVND</sequence>
<feature type="domain" description="Ig-like" evidence="13">
    <location>
        <begin position="75"/>
        <end position="169"/>
    </location>
</feature>
<evidence type="ECO:0000256" key="1">
    <source>
        <dbReference type="ARBA" id="ARBA00004479"/>
    </source>
</evidence>
<dbReference type="InterPro" id="IPR001870">
    <property type="entry name" value="B30.2/SPRY"/>
</dbReference>
<dbReference type="GeneID" id="105030740"/>
<protein>
    <recommendedName>
        <fullName evidence="16">Butyrophilin subfamily 1 member A1-like</fullName>
    </recommendedName>
</protein>
<dbReference type="SMART" id="SM00449">
    <property type="entry name" value="SPRY"/>
    <property type="match status" value="1"/>
</dbReference>
<reference evidence="14 15" key="1">
    <citation type="submission" date="2020-02" db="EMBL/GenBank/DDBJ databases">
        <title>Esox lucius (northern pike) genome, fEsoLuc1, primary haplotype.</title>
        <authorList>
            <person name="Myers G."/>
            <person name="Karagic N."/>
            <person name="Meyer A."/>
            <person name="Pippel M."/>
            <person name="Reichard M."/>
            <person name="Winkler S."/>
            <person name="Tracey A."/>
            <person name="Sims Y."/>
            <person name="Howe K."/>
            <person name="Rhie A."/>
            <person name="Formenti G."/>
            <person name="Durbin R."/>
            <person name="Fedrigo O."/>
            <person name="Jarvis E.D."/>
        </authorList>
    </citation>
    <scope>NUCLEOTIDE SEQUENCE [LARGE SCALE GENOMIC DNA]</scope>
</reference>
<dbReference type="FunFam" id="2.60.40.10:FF:000088">
    <property type="entry name" value="Butyrophilin subfamily 1 member A1"/>
    <property type="match status" value="1"/>
</dbReference>
<evidence type="ECO:0000256" key="8">
    <source>
        <dbReference type="ARBA" id="ARBA00023180"/>
    </source>
</evidence>
<dbReference type="Pfam" id="PF00622">
    <property type="entry name" value="SPRY"/>
    <property type="match status" value="1"/>
</dbReference>
<feature type="domain" description="Ig-like" evidence="13">
    <location>
        <begin position="181"/>
        <end position="267"/>
    </location>
</feature>
<dbReference type="InterPro" id="IPR003599">
    <property type="entry name" value="Ig_sub"/>
</dbReference>
<keyword evidence="3 11" id="KW-0812">Transmembrane</keyword>
<dbReference type="RefSeq" id="XP_019901992.2">
    <property type="nucleotide sequence ID" value="XM_020046433.2"/>
</dbReference>
<keyword evidence="15" id="KW-1185">Reference proteome</keyword>
<dbReference type="InterPro" id="IPR013106">
    <property type="entry name" value="Ig_V-set"/>
</dbReference>
<evidence type="ECO:0000256" key="4">
    <source>
        <dbReference type="ARBA" id="ARBA00022729"/>
    </source>
</evidence>
<dbReference type="CDD" id="cd13733">
    <property type="entry name" value="SPRY_PRY_C-I_1"/>
    <property type="match status" value="1"/>
</dbReference>
<dbReference type="SMART" id="SM00589">
    <property type="entry name" value="PRY"/>
    <property type="match status" value="1"/>
</dbReference>
<evidence type="ECO:0000256" key="11">
    <source>
        <dbReference type="SAM" id="Phobius"/>
    </source>
</evidence>
<name>A0AAY5KK43_ESOLU</name>
<organism evidence="14 15">
    <name type="scientific">Esox lucius</name>
    <name type="common">Northern pike</name>
    <dbReference type="NCBI Taxonomy" id="8010"/>
    <lineage>
        <taxon>Eukaryota</taxon>
        <taxon>Metazoa</taxon>
        <taxon>Chordata</taxon>
        <taxon>Craniata</taxon>
        <taxon>Vertebrata</taxon>
        <taxon>Euteleostomi</taxon>
        <taxon>Actinopterygii</taxon>
        <taxon>Neopterygii</taxon>
        <taxon>Teleostei</taxon>
        <taxon>Protacanthopterygii</taxon>
        <taxon>Esociformes</taxon>
        <taxon>Esocidae</taxon>
        <taxon>Esox</taxon>
    </lineage>
</organism>
<dbReference type="InterPro" id="IPR050504">
    <property type="entry name" value="IgSF_BTN/MOG"/>
</dbReference>
<feature type="transmembrane region" description="Helical" evidence="11">
    <location>
        <begin position="7"/>
        <end position="28"/>
    </location>
</feature>
<keyword evidence="7" id="KW-1015">Disulfide bond</keyword>
<dbReference type="SUPFAM" id="SSF49899">
    <property type="entry name" value="Concanavalin A-like lectins/glucanases"/>
    <property type="match status" value="1"/>
</dbReference>
<dbReference type="InterPro" id="IPR053896">
    <property type="entry name" value="BTN3A2-like_Ig-C"/>
</dbReference>
<evidence type="ECO:0000313" key="14">
    <source>
        <dbReference type="Ensembl" id="ENSELUP00000086787.1"/>
    </source>
</evidence>
<dbReference type="Pfam" id="PF07686">
    <property type="entry name" value="V-set"/>
    <property type="match status" value="1"/>
</dbReference>
<dbReference type="GO" id="GO:0050852">
    <property type="term" value="P:T cell receptor signaling pathway"/>
    <property type="evidence" value="ECO:0007669"/>
    <property type="project" value="TreeGrafter"/>
</dbReference>
<dbReference type="SMART" id="SM00409">
    <property type="entry name" value="IG"/>
    <property type="match status" value="1"/>
</dbReference>
<dbReference type="PRINTS" id="PR01407">
    <property type="entry name" value="BUTYPHLNCDUF"/>
</dbReference>
<dbReference type="GO" id="GO:0042110">
    <property type="term" value="P:T cell activation"/>
    <property type="evidence" value="ECO:0007669"/>
    <property type="project" value="UniProtKB-ARBA"/>
</dbReference>